<keyword evidence="3" id="KW-1185">Reference proteome</keyword>
<evidence type="ECO:0000313" key="3">
    <source>
        <dbReference type="Proteomes" id="UP000601361"/>
    </source>
</evidence>
<dbReference type="SUPFAM" id="SSF49464">
    <property type="entry name" value="Carboxypeptidase regulatory domain-like"/>
    <property type="match status" value="1"/>
</dbReference>
<evidence type="ECO:0000313" key="2">
    <source>
        <dbReference type="EMBL" id="GGG41813.1"/>
    </source>
</evidence>
<reference evidence="3" key="1">
    <citation type="journal article" date="2019" name="Int. J. Syst. Evol. Microbiol.">
        <title>The Global Catalogue of Microorganisms (GCM) 10K type strain sequencing project: providing services to taxonomists for standard genome sequencing and annotation.</title>
        <authorList>
            <consortium name="The Broad Institute Genomics Platform"/>
            <consortium name="The Broad Institute Genome Sequencing Center for Infectious Disease"/>
            <person name="Wu L."/>
            <person name="Ma J."/>
        </authorList>
    </citation>
    <scope>NUCLEOTIDE SEQUENCE [LARGE SCALE GENOMIC DNA]</scope>
    <source>
        <strain evidence="3">CGMCC 1.12990</strain>
    </source>
</reference>
<name>A0ABQ1WQZ2_9BACT</name>
<sequence length="149" mass="15746">MLPADSLAQQPEKTKQLDPAPSAAGEAADLLAVTRVTPSRGLALQGTAAKPAAKLLAGNVVDEWGKPLMGATVMILGDKEHSVSTNSEGNYLLPTTTAAPVVQVSFAGYVAAERVARSQADLLFKLEPIKGYKRDLKKRSKAAARAWQH</sequence>
<protein>
    <recommendedName>
        <fullName evidence="4">TonB-dependent receptor plug domain-containing protein</fullName>
    </recommendedName>
</protein>
<dbReference type="InterPro" id="IPR008969">
    <property type="entry name" value="CarboxyPept-like_regulatory"/>
</dbReference>
<feature type="region of interest" description="Disordered" evidence="1">
    <location>
        <begin position="1"/>
        <end position="22"/>
    </location>
</feature>
<dbReference type="Gene3D" id="2.60.40.1120">
    <property type="entry name" value="Carboxypeptidase-like, regulatory domain"/>
    <property type="match status" value="1"/>
</dbReference>
<gene>
    <name evidence="2" type="ORF">GCM10011378_17670</name>
</gene>
<organism evidence="2 3">
    <name type="scientific">Hymenobacter glacieicola</name>
    <dbReference type="NCBI Taxonomy" id="1562124"/>
    <lineage>
        <taxon>Bacteria</taxon>
        <taxon>Pseudomonadati</taxon>
        <taxon>Bacteroidota</taxon>
        <taxon>Cytophagia</taxon>
        <taxon>Cytophagales</taxon>
        <taxon>Hymenobacteraceae</taxon>
        <taxon>Hymenobacter</taxon>
    </lineage>
</organism>
<dbReference type="Pfam" id="PF13620">
    <property type="entry name" value="CarboxypepD_reg"/>
    <property type="match status" value="1"/>
</dbReference>
<evidence type="ECO:0000256" key="1">
    <source>
        <dbReference type="SAM" id="MobiDB-lite"/>
    </source>
</evidence>
<comment type="caution">
    <text evidence="2">The sequence shown here is derived from an EMBL/GenBank/DDBJ whole genome shotgun (WGS) entry which is preliminary data.</text>
</comment>
<accession>A0ABQ1WQZ2</accession>
<dbReference type="EMBL" id="BMGS01000004">
    <property type="protein sequence ID" value="GGG41813.1"/>
    <property type="molecule type" value="Genomic_DNA"/>
</dbReference>
<proteinExistence type="predicted"/>
<evidence type="ECO:0008006" key="4">
    <source>
        <dbReference type="Google" id="ProtNLM"/>
    </source>
</evidence>
<dbReference type="Proteomes" id="UP000601361">
    <property type="component" value="Unassembled WGS sequence"/>
</dbReference>